<dbReference type="PANTHER" id="PTHR14413">
    <property type="entry name" value="RIBOSOMAL PROTEIN L17"/>
    <property type="match status" value="1"/>
</dbReference>
<reference evidence="6 7" key="1">
    <citation type="submission" date="2019-01" db="EMBL/GenBank/DDBJ databases">
        <authorList>
            <consortium name="Pathogen Informatics"/>
        </authorList>
    </citation>
    <scope>NUCLEOTIDE SEQUENCE [LARGE SCALE GENOMIC DNA]</scope>
    <source>
        <strain evidence="6 7">NCTC10166</strain>
    </source>
</reference>
<evidence type="ECO:0000256" key="3">
    <source>
        <dbReference type="ARBA" id="ARBA00023274"/>
    </source>
</evidence>
<dbReference type="KEGG" id="mnu:NCTC10166_00736"/>
<dbReference type="GO" id="GO:0022625">
    <property type="term" value="C:cytosolic large ribosomal subunit"/>
    <property type="evidence" value="ECO:0007669"/>
    <property type="project" value="TreeGrafter"/>
</dbReference>
<dbReference type="EMBL" id="LR214951">
    <property type="protein sequence ID" value="VEU59752.1"/>
    <property type="molecule type" value="Genomic_DNA"/>
</dbReference>
<dbReference type="RefSeq" id="WP_129720122.1">
    <property type="nucleotide sequence ID" value="NZ_LR214951.1"/>
</dbReference>
<dbReference type="InterPro" id="IPR000456">
    <property type="entry name" value="Ribosomal_bL17"/>
</dbReference>
<dbReference type="SUPFAM" id="SSF64263">
    <property type="entry name" value="Prokaryotic ribosomal protein L17"/>
    <property type="match status" value="1"/>
</dbReference>
<dbReference type="PROSITE" id="PS01167">
    <property type="entry name" value="RIBOSOMAL_L17"/>
    <property type="match status" value="1"/>
</dbReference>
<dbReference type="InterPro" id="IPR036373">
    <property type="entry name" value="Ribosomal_bL17_sf"/>
</dbReference>
<dbReference type="PANTHER" id="PTHR14413:SF16">
    <property type="entry name" value="LARGE RIBOSOMAL SUBUNIT PROTEIN BL17M"/>
    <property type="match status" value="1"/>
</dbReference>
<organism evidence="6 7">
    <name type="scientific">Mesomycoplasma neurolyticum</name>
    <dbReference type="NCBI Taxonomy" id="2120"/>
    <lineage>
        <taxon>Bacteria</taxon>
        <taxon>Bacillati</taxon>
        <taxon>Mycoplasmatota</taxon>
        <taxon>Mycoplasmoidales</taxon>
        <taxon>Metamycoplasmataceae</taxon>
        <taxon>Mesomycoplasma</taxon>
    </lineage>
</organism>
<comment type="similarity">
    <text evidence="1 4 5">Belongs to the bacterial ribosomal protein bL17 family.</text>
</comment>
<evidence type="ECO:0000313" key="7">
    <source>
        <dbReference type="Proteomes" id="UP000289440"/>
    </source>
</evidence>
<dbReference type="InterPro" id="IPR047859">
    <property type="entry name" value="Ribosomal_bL17_CS"/>
</dbReference>
<gene>
    <name evidence="4 6" type="primary">rplQ</name>
    <name evidence="6" type="ORF">NCTC10166_00736</name>
</gene>
<dbReference type="AlphaFoldDB" id="A0A449A6A1"/>
<keyword evidence="7" id="KW-1185">Reference proteome</keyword>
<dbReference type="Gene3D" id="3.90.1030.10">
    <property type="entry name" value="Ribosomal protein L17"/>
    <property type="match status" value="1"/>
</dbReference>
<dbReference type="GO" id="GO:0006412">
    <property type="term" value="P:translation"/>
    <property type="evidence" value="ECO:0007669"/>
    <property type="project" value="UniProtKB-UniRule"/>
</dbReference>
<comment type="subunit">
    <text evidence="4">Part of the 50S ribosomal subunit. Contacts protein L32.</text>
</comment>
<dbReference type="Pfam" id="PF01196">
    <property type="entry name" value="Ribosomal_L17"/>
    <property type="match status" value="1"/>
</dbReference>
<protein>
    <recommendedName>
        <fullName evidence="4">Large ribosomal subunit protein bL17</fullName>
    </recommendedName>
</protein>
<evidence type="ECO:0000256" key="1">
    <source>
        <dbReference type="ARBA" id="ARBA00008777"/>
    </source>
</evidence>
<evidence type="ECO:0000256" key="2">
    <source>
        <dbReference type="ARBA" id="ARBA00022980"/>
    </source>
</evidence>
<dbReference type="Proteomes" id="UP000289440">
    <property type="component" value="Chromosome"/>
</dbReference>
<name>A0A449A6A1_9BACT</name>
<evidence type="ECO:0000256" key="5">
    <source>
        <dbReference type="RuleBase" id="RU000660"/>
    </source>
</evidence>
<dbReference type="NCBIfam" id="TIGR00059">
    <property type="entry name" value="L17"/>
    <property type="match status" value="1"/>
</dbReference>
<keyword evidence="3 4" id="KW-0687">Ribonucleoprotein</keyword>
<dbReference type="OrthoDB" id="9809073at2"/>
<proteinExistence type="inferred from homology"/>
<sequence length="120" mass="13755">MANPTQLFRRNSAWRKHVLRSLATDIIIYGRITTTEARAKELRKHVDRLITKAKKNTLASRRLAAAFLRNVETKNNKSALTHLFETLGPKYKDRNGGYTRIIKLPNRLGDNAKMAIIELV</sequence>
<keyword evidence="2 4" id="KW-0689">Ribosomal protein</keyword>
<accession>A0A449A6A1</accession>
<evidence type="ECO:0000256" key="4">
    <source>
        <dbReference type="HAMAP-Rule" id="MF_01368"/>
    </source>
</evidence>
<evidence type="ECO:0000313" key="6">
    <source>
        <dbReference type="EMBL" id="VEU59752.1"/>
    </source>
</evidence>
<dbReference type="HAMAP" id="MF_01368">
    <property type="entry name" value="Ribosomal_bL17"/>
    <property type="match status" value="1"/>
</dbReference>
<dbReference type="GO" id="GO:0003735">
    <property type="term" value="F:structural constituent of ribosome"/>
    <property type="evidence" value="ECO:0007669"/>
    <property type="project" value="InterPro"/>
</dbReference>